<keyword evidence="2" id="KW-0808">Transferase</keyword>
<dbReference type="PANTHER" id="PTHR24353">
    <property type="entry name" value="CYCLIC NUCLEOTIDE-DEPENDENT PROTEIN KINASE"/>
    <property type="match status" value="1"/>
</dbReference>
<evidence type="ECO:0000256" key="4">
    <source>
        <dbReference type="ARBA" id="ARBA00022777"/>
    </source>
</evidence>
<dbReference type="Pfam" id="PF00069">
    <property type="entry name" value="Pkinase"/>
    <property type="match status" value="1"/>
</dbReference>
<evidence type="ECO:0000256" key="5">
    <source>
        <dbReference type="ARBA" id="ARBA00022840"/>
    </source>
</evidence>
<dbReference type="PANTHER" id="PTHR24353:SF37">
    <property type="entry name" value="CAMP-DEPENDENT PROTEIN KINASE CATALYTIC SUBUNIT PRKX"/>
    <property type="match status" value="1"/>
</dbReference>
<evidence type="ECO:0000256" key="3">
    <source>
        <dbReference type="ARBA" id="ARBA00022741"/>
    </source>
</evidence>
<dbReference type="InterPro" id="IPR000961">
    <property type="entry name" value="AGC-kinase_C"/>
</dbReference>
<dbReference type="Gene3D" id="1.10.510.10">
    <property type="entry name" value="Transferase(Phosphotransferase) domain 1"/>
    <property type="match status" value="1"/>
</dbReference>
<proteinExistence type="predicted"/>
<dbReference type="SMART" id="SM00220">
    <property type="entry name" value="S_TKc"/>
    <property type="match status" value="1"/>
</dbReference>
<accession>A0AAD1XAS7</accession>
<dbReference type="FunFam" id="3.30.200.20:FF:000042">
    <property type="entry name" value="Aurora kinase A"/>
    <property type="match status" value="1"/>
</dbReference>
<dbReference type="EMBL" id="CAMPGE010004839">
    <property type="protein sequence ID" value="CAI2363690.1"/>
    <property type="molecule type" value="Genomic_DNA"/>
</dbReference>
<comment type="caution">
    <text evidence="8">The sequence shown here is derived from an EMBL/GenBank/DDBJ whole genome shotgun (WGS) entry which is preliminary data.</text>
</comment>
<evidence type="ECO:0000256" key="1">
    <source>
        <dbReference type="ARBA" id="ARBA00022527"/>
    </source>
</evidence>
<reference evidence="8" key="1">
    <citation type="submission" date="2023-07" db="EMBL/GenBank/DDBJ databases">
        <authorList>
            <consortium name="AG Swart"/>
            <person name="Singh M."/>
            <person name="Singh A."/>
            <person name="Seah K."/>
            <person name="Emmerich C."/>
        </authorList>
    </citation>
    <scope>NUCLEOTIDE SEQUENCE</scope>
    <source>
        <strain evidence="8">DP1</strain>
    </source>
</reference>
<dbReference type="SUPFAM" id="SSF56112">
    <property type="entry name" value="Protein kinase-like (PK-like)"/>
    <property type="match status" value="1"/>
</dbReference>
<evidence type="ECO:0000259" key="6">
    <source>
        <dbReference type="PROSITE" id="PS50011"/>
    </source>
</evidence>
<gene>
    <name evidence="8" type="ORF">ECRASSUSDP1_LOCUS5027</name>
</gene>
<dbReference type="InterPro" id="IPR000719">
    <property type="entry name" value="Prot_kinase_dom"/>
</dbReference>
<feature type="domain" description="AGC-kinase C-terminal" evidence="7">
    <location>
        <begin position="500"/>
        <end position="563"/>
    </location>
</feature>
<feature type="domain" description="Protein kinase" evidence="6">
    <location>
        <begin position="238"/>
        <end position="499"/>
    </location>
</feature>
<keyword evidence="4" id="KW-0418">Kinase</keyword>
<dbReference type="InterPro" id="IPR045270">
    <property type="entry name" value="STKc_AGC"/>
</dbReference>
<organism evidence="8 9">
    <name type="scientific">Euplotes crassus</name>
    <dbReference type="NCBI Taxonomy" id="5936"/>
    <lineage>
        <taxon>Eukaryota</taxon>
        <taxon>Sar</taxon>
        <taxon>Alveolata</taxon>
        <taxon>Ciliophora</taxon>
        <taxon>Intramacronucleata</taxon>
        <taxon>Spirotrichea</taxon>
        <taxon>Hypotrichia</taxon>
        <taxon>Euplotida</taxon>
        <taxon>Euplotidae</taxon>
        <taxon>Moneuplotes</taxon>
    </lineage>
</organism>
<keyword evidence="9" id="KW-1185">Reference proteome</keyword>
<dbReference type="GO" id="GO:0005524">
    <property type="term" value="F:ATP binding"/>
    <property type="evidence" value="ECO:0007669"/>
    <property type="project" value="UniProtKB-KW"/>
</dbReference>
<dbReference type="Gene3D" id="3.30.200.20">
    <property type="entry name" value="Phosphorylase Kinase, domain 1"/>
    <property type="match status" value="1"/>
</dbReference>
<dbReference type="InterPro" id="IPR011009">
    <property type="entry name" value="Kinase-like_dom_sf"/>
</dbReference>
<evidence type="ECO:0000259" key="7">
    <source>
        <dbReference type="PROSITE" id="PS51285"/>
    </source>
</evidence>
<dbReference type="PROSITE" id="PS00108">
    <property type="entry name" value="PROTEIN_KINASE_ST"/>
    <property type="match status" value="1"/>
</dbReference>
<dbReference type="AlphaFoldDB" id="A0AAD1XAS7"/>
<dbReference type="FunFam" id="1.10.510.10:FF:000008">
    <property type="entry name" value="Non-specific serine/threonine protein kinase"/>
    <property type="match status" value="1"/>
</dbReference>
<evidence type="ECO:0000313" key="9">
    <source>
        <dbReference type="Proteomes" id="UP001295684"/>
    </source>
</evidence>
<sequence>MEEEKNSSTSSDEIEDESILGEFGVQKKFFFIFWKKYDLVVTDMRLVILYKNGDLDNQDDIKRSISYPKIKGITKSTSDNPTSFVIHCRNMEDEYLYCKDISEPLELIKKVYASLSKKNLPIFGKPTNDLATWTTTYKDAMIGISRIPLKRERLKDERVLTDESSSDDDEEEKELFNEFFLIDREECLEAIKDNEDWNDDRHINRENKNMKDGKSKLIFTKNSKKEESKEDPTTLEDFEILKLIDKGSFGKVFLVRNKDNQKCYAMKRIRKDILIEKGQVQNTKNEKEILLNIEHPFLLGMDFVFENDHRIYFFLDYVKGGNLFESLFTIRRFPEEAVKFIAAQLVLAISCLHNNDIVHRDLKPENVLLEEDGYIKLADFGLAKFLFDHKQPTYSFCGTAEYLAPEILEMKGHDFAVDWWTLGILIYELRVGRPPFLDKNHQRLGKLIKKGKIIFPDPIRHKIDMSEELKDLILKFLDRNPKERIGSSGHDDIFDHPWFADIDFEAIKNKEVDAPYKPDLKNKIKNPNSHDYKKAEEMVRTETILESKAKDLIESNVDKFDKF</sequence>
<keyword evidence="1" id="KW-0723">Serine/threonine-protein kinase</keyword>
<dbReference type="Proteomes" id="UP001295684">
    <property type="component" value="Unassembled WGS sequence"/>
</dbReference>
<dbReference type="PROSITE" id="PS50011">
    <property type="entry name" value="PROTEIN_KINASE_DOM"/>
    <property type="match status" value="1"/>
</dbReference>
<protein>
    <submittedName>
        <fullName evidence="8">Uncharacterized protein</fullName>
    </submittedName>
</protein>
<evidence type="ECO:0000256" key="2">
    <source>
        <dbReference type="ARBA" id="ARBA00022679"/>
    </source>
</evidence>
<keyword evidence="5" id="KW-0067">ATP-binding</keyword>
<dbReference type="InterPro" id="IPR008271">
    <property type="entry name" value="Ser/Thr_kinase_AS"/>
</dbReference>
<dbReference type="CDD" id="cd05123">
    <property type="entry name" value="STKc_AGC"/>
    <property type="match status" value="1"/>
</dbReference>
<evidence type="ECO:0000313" key="8">
    <source>
        <dbReference type="EMBL" id="CAI2363690.1"/>
    </source>
</evidence>
<name>A0AAD1XAS7_EUPCR</name>
<dbReference type="GO" id="GO:0005952">
    <property type="term" value="C:cAMP-dependent protein kinase complex"/>
    <property type="evidence" value="ECO:0007669"/>
    <property type="project" value="TreeGrafter"/>
</dbReference>
<keyword evidence="3" id="KW-0547">Nucleotide-binding</keyword>
<dbReference type="PROSITE" id="PS51285">
    <property type="entry name" value="AGC_KINASE_CTER"/>
    <property type="match status" value="1"/>
</dbReference>
<dbReference type="GO" id="GO:0004691">
    <property type="term" value="F:cAMP-dependent protein kinase activity"/>
    <property type="evidence" value="ECO:0007669"/>
    <property type="project" value="TreeGrafter"/>
</dbReference>